<dbReference type="EMBL" id="JASCZI010121132">
    <property type="protein sequence ID" value="MED6160001.1"/>
    <property type="molecule type" value="Genomic_DNA"/>
</dbReference>
<proteinExistence type="predicted"/>
<accession>A0ABU6UIM1</accession>
<organism evidence="1 2">
    <name type="scientific">Stylosanthes scabra</name>
    <dbReference type="NCBI Taxonomy" id="79078"/>
    <lineage>
        <taxon>Eukaryota</taxon>
        <taxon>Viridiplantae</taxon>
        <taxon>Streptophyta</taxon>
        <taxon>Embryophyta</taxon>
        <taxon>Tracheophyta</taxon>
        <taxon>Spermatophyta</taxon>
        <taxon>Magnoliopsida</taxon>
        <taxon>eudicotyledons</taxon>
        <taxon>Gunneridae</taxon>
        <taxon>Pentapetalae</taxon>
        <taxon>rosids</taxon>
        <taxon>fabids</taxon>
        <taxon>Fabales</taxon>
        <taxon>Fabaceae</taxon>
        <taxon>Papilionoideae</taxon>
        <taxon>50 kb inversion clade</taxon>
        <taxon>dalbergioids sensu lato</taxon>
        <taxon>Dalbergieae</taxon>
        <taxon>Pterocarpus clade</taxon>
        <taxon>Stylosanthes</taxon>
    </lineage>
</organism>
<name>A0ABU6UIM1_9FABA</name>
<dbReference type="Proteomes" id="UP001341840">
    <property type="component" value="Unassembled WGS sequence"/>
</dbReference>
<evidence type="ECO:0000313" key="2">
    <source>
        <dbReference type="Proteomes" id="UP001341840"/>
    </source>
</evidence>
<keyword evidence="2" id="KW-1185">Reference proteome</keyword>
<reference evidence="1 2" key="1">
    <citation type="journal article" date="2023" name="Plants (Basel)">
        <title>Bridging the Gap: Combining Genomics and Transcriptomics Approaches to Understand Stylosanthes scabra, an Orphan Legume from the Brazilian Caatinga.</title>
        <authorList>
            <person name="Ferreira-Neto J.R.C."/>
            <person name="da Silva M.D."/>
            <person name="Binneck E."/>
            <person name="de Melo N.F."/>
            <person name="da Silva R.H."/>
            <person name="de Melo A.L.T.M."/>
            <person name="Pandolfi V."/>
            <person name="Bustamante F.O."/>
            <person name="Brasileiro-Vidal A.C."/>
            <person name="Benko-Iseppon A.M."/>
        </authorList>
    </citation>
    <scope>NUCLEOTIDE SEQUENCE [LARGE SCALE GENOMIC DNA]</scope>
    <source>
        <tissue evidence="1">Leaves</tissue>
    </source>
</reference>
<protein>
    <submittedName>
        <fullName evidence="1">Uncharacterized protein</fullName>
    </submittedName>
</protein>
<comment type="caution">
    <text evidence="1">The sequence shown here is derived from an EMBL/GenBank/DDBJ whole genome shotgun (WGS) entry which is preliminary data.</text>
</comment>
<sequence length="111" mass="11902">MEGGFGGPSNNHHLHTIMLDASSVQMITLLLGLGHFVSENEIVGLNWARPNPIPQLATVEPTCEAATEVAVKNHPLAASGPCCSSCLLTRLHQIQGRFPATEGPLPFPWPR</sequence>
<gene>
    <name evidence="1" type="ORF">PIB30_047432</name>
</gene>
<evidence type="ECO:0000313" key="1">
    <source>
        <dbReference type="EMBL" id="MED6160001.1"/>
    </source>
</evidence>